<dbReference type="OrthoDB" id="176248at2"/>
<dbReference type="Proteomes" id="UP000287865">
    <property type="component" value="Unassembled WGS sequence"/>
</dbReference>
<evidence type="ECO:0000256" key="9">
    <source>
        <dbReference type="RuleBase" id="RU003357"/>
    </source>
</evidence>
<evidence type="ECO:0000256" key="1">
    <source>
        <dbReference type="ARBA" id="ARBA00004571"/>
    </source>
</evidence>
<dbReference type="Gene3D" id="2.170.130.10">
    <property type="entry name" value="TonB-dependent receptor, plug domain"/>
    <property type="match status" value="1"/>
</dbReference>
<evidence type="ECO:0000259" key="11">
    <source>
        <dbReference type="Pfam" id="PF00593"/>
    </source>
</evidence>
<reference evidence="13 15" key="2">
    <citation type="submission" date="2018-06" db="EMBL/GenBank/DDBJ databases">
        <title>Genomic Encyclopedia of Type Strains, Phase III (KMG-III): the genomes of soil and plant-associated and newly described type strains.</title>
        <authorList>
            <person name="Whitman W."/>
        </authorList>
    </citation>
    <scope>NUCLEOTIDE SEQUENCE [LARGE SCALE GENOMIC DNA]</scope>
    <source>
        <strain evidence="13 15">CGMCC 1.15366</strain>
    </source>
</reference>
<feature type="domain" description="TonB-dependent receptor plug" evidence="12">
    <location>
        <begin position="62"/>
        <end position="181"/>
    </location>
</feature>
<dbReference type="Pfam" id="PF00593">
    <property type="entry name" value="TonB_dep_Rec_b-barrel"/>
    <property type="match status" value="1"/>
</dbReference>
<keyword evidence="4 8" id="KW-0812">Transmembrane</keyword>
<comment type="caution">
    <text evidence="13">The sequence shown here is derived from an EMBL/GenBank/DDBJ whole genome shotgun (WGS) entry which is preliminary data.</text>
</comment>
<name>A0A327XC39_9GAMM</name>
<dbReference type="Pfam" id="PF07715">
    <property type="entry name" value="Plug"/>
    <property type="match status" value="1"/>
</dbReference>
<comment type="similarity">
    <text evidence="8 9">Belongs to the TonB-dependent receptor family.</text>
</comment>
<dbReference type="GO" id="GO:0009279">
    <property type="term" value="C:cell outer membrane"/>
    <property type="evidence" value="ECO:0007669"/>
    <property type="project" value="UniProtKB-SubCell"/>
</dbReference>
<dbReference type="InterPro" id="IPR012910">
    <property type="entry name" value="Plug_dom"/>
</dbReference>
<dbReference type="Gene3D" id="2.40.170.20">
    <property type="entry name" value="TonB-dependent receptor, beta-barrel domain"/>
    <property type="match status" value="1"/>
</dbReference>
<evidence type="ECO:0000313" key="14">
    <source>
        <dbReference type="EMBL" id="RUO28654.1"/>
    </source>
</evidence>
<keyword evidence="6 8" id="KW-0472">Membrane</keyword>
<evidence type="ECO:0000313" key="15">
    <source>
        <dbReference type="Proteomes" id="UP000249203"/>
    </source>
</evidence>
<dbReference type="AlphaFoldDB" id="A0A327XC39"/>
<evidence type="ECO:0000259" key="12">
    <source>
        <dbReference type="Pfam" id="PF07715"/>
    </source>
</evidence>
<dbReference type="InterPro" id="IPR037066">
    <property type="entry name" value="Plug_dom_sf"/>
</dbReference>
<evidence type="ECO:0000256" key="8">
    <source>
        <dbReference type="PROSITE-ProRule" id="PRU01360"/>
    </source>
</evidence>
<feature type="signal peptide" evidence="10">
    <location>
        <begin position="1"/>
        <end position="29"/>
    </location>
</feature>
<keyword evidence="3 8" id="KW-1134">Transmembrane beta strand</keyword>
<gene>
    <name evidence="13" type="ORF">B0I24_101485</name>
    <name evidence="14" type="ORF">CWE07_02350</name>
</gene>
<evidence type="ECO:0000256" key="10">
    <source>
        <dbReference type="SAM" id="SignalP"/>
    </source>
</evidence>
<evidence type="ECO:0000256" key="5">
    <source>
        <dbReference type="ARBA" id="ARBA00023077"/>
    </source>
</evidence>
<evidence type="ECO:0000313" key="13">
    <source>
        <dbReference type="EMBL" id="RAK01846.1"/>
    </source>
</evidence>
<dbReference type="Proteomes" id="UP000249203">
    <property type="component" value="Unassembled WGS sequence"/>
</dbReference>
<evidence type="ECO:0000256" key="7">
    <source>
        <dbReference type="ARBA" id="ARBA00023237"/>
    </source>
</evidence>
<dbReference type="InterPro" id="IPR039426">
    <property type="entry name" value="TonB-dep_rcpt-like"/>
</dbReference>
<dbReference type="PROSITE" id="PS52016">
    <property type="entry name" value="TONB_DEPENDENT_REC_3"/>
    <property type="match status" value="1"/>
</dbReference>
<feature type="domain" description="TonB-dependent receptor-like beta-barrel" evidence="11">
    <location>
        <begin position="422"/>
        <end position="937"/>
    </location>
</feature>
<organism evidence="13 15">
    <name type="scientific">Aliidiomarina maris</name>
    <dbReference type="NCBI Taxonomy" id="531312"/>
    <lineage>
        <taxon>Bacteria</taxon>
        <taxon>Pseudomonadati</taxon>
        <taxon>Pseudomonadota</taxon>
        <taxon>Gammaproteobacteria</taxon>
        <taxon>Alteromonadales</taxon>
        <taxon>Idiomarinaceae</taxon>
        <taxon>Aliidiomarina</taxon>
    </lineage>
</organism>
<dbReference type="PANTHER" id="PTHR47234:SF2">
    <property type="entry name" value="TONB-DEPENDENT RECEPTOR"/>
    <property type="match status" value="1"/>
</dbReference>
<keyword evidence="5 9" id="KW-0798">TonB box</keyword>
<evidence type="ECO:0000256" key="6">
    <source>
        <dbReference type="ARBA" id="ARBA00023136"/>
    </source>
</evidence>
<dbReference type="PANTHER" id="PTHR47234">
    <property type="match status" value="1"/>
</dbReference>
<accession>A0A327XC39</accession>
<feature type="chain" id="PRO_5016241809" evidence="10">
    <location>
        <begin position="30"/>
        <end position="977"/>
    </location>
</feature>
<protein>
    <submittedName>
        <fullName evidence="13 14">TonB-dependent receptor</fullName>
    </submittedName>
</protein>
<keyword evidence="13" id="KW-0675">Receptor</keyword>
<keyword evidence="16" id="KW-1185">Reference proteome</keyword>
<proteinExistence type="inferred from homology"/>
<dbReference type="InterPro" id="IPR000531">
    <property type="entry name" value="Beta-barrel_TonB"/>
</dbReference>
<reference evidence="14 16" key="1">
    <citation type="journal article" date="2018" name="Front. Microbiol.">
        <title>Genome-Based Analysis Reveals the Taxonomy and Diversity of the Family Idiomarinaceae.</title>
        <authorList>
            <person name="Liu Y."/>
            <person name="Lai Q."/>
            <person name="Shao Z."/>
        </authorList>
    </citation>
    <scope>NUCLEOTIDE SEQUENCE [LARGE SCALE GENOMIC DNA]</scope>
    <source>
        <strain evidence="14 16">CF12-14</strain>
    </source>
</reference>
<keyword evidence="10" id="KW-0732">Signal</keyword>
<keyword evidence="7 8" id="KW-0998">Cell outer membrane</keyword>
<evidence type="ECO:0000256" key="4">
    <source>
        <dbReference type="ARBA" id="ARBA00022692"/>
    </source>
</evidence>
<comment type="subcellular location">
    <subcellularLocation>
        <location evidence="1 8">Cell outer membrane</location>
        <topology evidence="1 8">Multi-pass membrane protein</topology>
    </subcellularLocation>
</comment>
<evidence type="ECO:0000313" key="16">
    <source>
        <dbReference type="Proteomes" id="UP000287865"/>
    </source>
</evidence>
<dbReference type="EMBL" id="QLMD01000001">
    <property type="protein sequence ID" value="RAK01846.1"/>
    <property type="molecule type" value="Genomic_DNA"/>
</dbReference>
<dbReference type="SUPFAM" id="SSF56935">
    <property type="entry name" value="Porins"/>
    <property type="match status" value="1"/>
</dbReference>
<dbReference type="InterPro" id="IPR036942">
    <property type="entry name" value="Beta-barrel_TonB_sf"/>
</dbReference>
<keyword evidence="2 8" id="KW-0813">Transport</keyword>
<dbReference type="EMBL" id="PIPK01000001">
    <property type="protein sequence ID" value="RUO28654.1"/>
    <property type="molecule type" value="Genomic_DNA"/>
</dbReference>
<evidence type="ECO:0000256" key="3">
    <source>
        <dbReference type="ARBA" id="ARBA00022452"/>
    </source>
</evidence>
<sequence length="977" mass="107102">MFNNSLLTTTLRTALIAGGAYAVIPAAFAQEQATDSDSGTIATSSSERISVIGSRIRRDGLDSDTPIEVISAEMATEMGINTVGELLRTATVASGSNQLISAMSVGSVTAGGAGNESISMRGLGANRTLVLLNGRRAGPAGTRGEVSAFDMNALPISAIERVEILKDGASSLYGSDAVAGVINIITKRGDDSSINVNVTQPFESGGETYRINGTLGRSFSAGSWRVVGDYRLDQELKRGDRDYFGCQPRYFFDRETNERVDPIDPRTGEFHCNALESAMWLWDGGAENYLGGRLVYDYDGSHAAAGRPQYNAVNPGDMSVPEGWYPVGFDYESDGWTNANHPFVYNQSMIPRQEVASLFGQFDYDLSDNISMYGELMYSRRETQIAGYRQFWEPFIPGGVVDGFDGDMFYDPTPVTDHSGSTTTIDYVRGVVGFEGAIGFWNWDASYQRSFNRGTYDTKLIYEDSLELSHDVLWGDPCSGVVTSISNRPCVEVPWFTPEFINGEFSQDVRDFLFGEERGRTYYKQDTFDAYITGDLYELPAGQVGAAFGFSYQTDEIVDTPGEQTLQGNAWGSTSAGITQGSAETTAFYGELQIPVVRDLPFMESFDLTASGRWTDVSTYGSGTTYKVGANWTVGNGFRVRASRGTSFRAPALFELFLENQTSFISQNNDPCLNWGARLEEGSISELLAGNCSLAGVPADYAVPNASMTSYTGGGAGVLEAETSVSNGLGVVWSTVDNRFGASIDLYDIEISGQVDNVGGMDVVNGCYFSEDFANEPLCSQITRHDGTGNDWGIDEIYGGFLNVASQRVRGSDIMFSYMDDTPIGFVRFTLNHTIQFERTYQQFVDSPEINYVGRLGNPRHSGTAYLSVENGDWKYNWQTRYYGSVDNYDAYTNGRNITYRGIEAYFVSEASSVFYHTASVARTWDNFEVTLGVANIFDTHPPRVSPSYASAVGNSALYSQYDLIGRRAFLNLEYQF</sequence>
<evidence type="ECO:0000256" key="2">
    <source>
        <dbReference type="ARBA" id="ARBA00022448"/>
    </source>
</evidence>
<dbReference type="RefSeq" id="WP_111568309.1">
    <property type="nucleotide sequence ID" value="NZ_PIPK01000001.1"/>
</dbReference>